<dbReference type="Gene3D" id="3.30.70.1430">
    <property type="entry name" value="Multidrug efflux transporter AcrB pore domain"/>
    <property type="match status" value="2"/>
</dbReference>
<feature type="transmembrane region" description="Helical" evidence="7">
    <location>
        <begin position="999"/>
        <end position="1023"/>
    </location>
</feature>
<protein>
    <submittedName>
        <fullName evidence="8">Exodeoxyribonuclease VII</fullName>
        <ecNumber evidence="8">3.1.11.6</ecNumber>
    </submittedName>
</protein>
<evidence type="ECO:0000256" key="6">
    <source>
        <dbReference type="ARBA" id="ARBA00023136"/>
    </source>
</evidence>
<feature type="transmembrane region" description="Helical" evidence="7">
    <location>
        <begin position="1140"/>
        <end position="1157"/>
    </location>
</feature>
<feature type="transmembrane region" description="Helical" evidence="7">
    <location>
        <begin position="1043"/>
        <end position="1065"/>
    </location>
</feature>
<evidence type="ECO:0000256" key="7">
    <source>
        <dbReference type="SAM" id="Phobius"/>
    </source>
</evidence>
<keyword evidence="9" id="KW-1185">Reference proteome</keyword>
<feature type="transmembrane region" description="Helical" evidence="7">
    <location>
        <begin position="386"/>
        <end position="411"/>
    </location>
</feature>
<dbReference type="EMBL" id="CP014841">
    <property type="protein sequence ID" value="AND70302.1"/>
    <property type="molecule type" value="Genomic_DNA"/>
</dbReference>
<dbReference type="GO" id="GO:0008855">
    <property type="term" value="F:exodeoxyribonuclease VII activity"/>
    <property type="evidence" value="ECO:0007669"/>
    <property type="project" value="UniProtKB-EC"/>
</dbReference>
<accession>A0A160N499</accession>
<keyword evidence="5 7" id="KW-1133">Transmembrane helix</keyword>
<dbReference type="Gene3D" id="1.20.1640.10">
    <property type="entry name" value="Multidrug efflux transporter AcrB transmembrane domain"/>
    <property type="match status" value="2"/>
</dbReference>
<evidence type="ECO:0000256" key="1">
    <source>
        <dbReference type="ARBA" id="ARBA00022448"/>
    </source>
</evidence>
<keyword evidence="1" id="KW-0813">Transport</keyword>
<dbReference type="PATRIC" id="fig|445710.3.peg.2844"/>
<sequence length="1190" mass="127315">MNIFAPLIRRPVGTSLLAAGLVLAGICAYLLLGVAALPSLEFPGVYVVAQQPGASAQTMANTVLAPLERHLGRIPGVDEMYGNASEGSASVMVRFTFDRSADKAARDVQAAINAAAPDLPSGMPSPPQYFKFDTSQIPILFITLTSTGLPQDKLFDLADTLLNPAIAQIPGVAQVQVFGGTPHAVRVELDNAALAAKGLTPTDVANALRAANVTSPQGTLSNGVTQMTVVANDALHDPEEFARLLIASKNGTAVRLSDVARVYGGQQDKYQGAWFNGRDTVGLQITKRPEANAVATVEAIRAKLPQLEASLPANITVTPVFDLTQTTKSALHEVETALLISIAMVAMVMLVFLRRLRPTLIAMLSVPLSLAGAFVAMWALDYTLNTLSLVALVLCIGFVVDDAIVVIENIVRHMEKGDPPLEASLKGVREIGFTVISITLSLVAVFAPLLFGNNMLVVLLREFSVTLTAAVVISAVVSLTLTPALCGRVLKHENEHERSPGRLEQAVARFDRALLRVYERALDWAMHHRHLMRWQPLLLIFLTFALGFAVVKTAGGTFMPDEDTGQLQVFISADTNISPALLTQRAREVSEIMRKDPAVLDQLTMLGGNGFGGAVGNSAQMFVDLKPLGDGPGMRKEGIKTVIERLSKQYNALPNVQVSLSAAQFLGGGGSGGNGGQYEFQLISDSGADLQPWALKMVRYMRTVKDFQDVSSEFDQTGKQQLIKIDREAAGRLHVGVGTIDSALYNAFGQNQVSVIYSDINQYRVILTSDSAEDLSPQALLNIHVRSTLGQMIPLSALATIQPTVSPMRIRHHNQLQAATISYNLAKGVTQDRGIALVNQAAFAAHLPDGIRVEFTGNNQRLQQAQNNGMILLLASIVAMYIVLGILYESLGHPLTILSTLPAAGMGAFLAMLVTQTQLSLMAIIAILMLIGIVKKNAILMVDFALVGEREHGLSPPEAIREAALVRFRPITMTTLVALGAALPLAIGFGIGSEMRQPLGIAIVGGLLVSQLLTLLSTPAIYLFDYDRLARHAKGLMPNRLKWWAIGCIVLGAVQMLGGVAVALVPKLGEKFAGKGPVVGIAMVVLGAVLLTFAIRLLKHKRRARFVLFGVFAVLLGLPALAQIGALVAAPPGAPGGNPAGIVLMLVLLGVFAWATFSARTRAYFGEPPQGRFARWLGRFRRSPLPRPSH</sequence>
<dbReference type="Gene3D" id="3.30.70.1440">
    <property type="entry name" value="Multidrug efflux transporter AcrB pore domain"/>
    <property type="match status" value="1"/>
</dbReference>
<keyword evidence="8" id="KW-0378">Hydrolase</keyword>
<keyword evidence="2" id="KW-1003">Cell membrane</keyword>
<dbReference type="STRING" id="445710.ATSB10_28480"/>
<evidence type="ECO:0000256" key="2">
    <source>
        <dbReference type="ARBA" id="ARBA00022475"/>
    </source>
</evidence>
<dbReference type="InterPro" id="IPR027463">
    <property type="entry name" value="AcrB_DN_DC_subdom"/>
</dbReference>
<dbReference type="GO" id="GO:0042910">
    <property type="term" value="F:xenobiotic transmembrane transporter activity"/>
    <property type="evidence" value="ECO:0007669"/>
    <property type="project" value="TreeGrafter"/>
</dbReference>
<proteinExistence type="predicted"/>
<evidence type="ECO:0000256" key="3">
    <source>
        <dbReference type="ARBA" id="ARBA00022519"/>
    </source>
</evidence>
<dbReference type="Gene3D" id="3.30.70.1320">
    <property type="entry name" value="Multidrug efflux transporter AcrB pore domain like"/>
    <property type="match status" value="1"/>
</dbReference>
<feature type="transmembrane region" description="Helical" evidence="7">
    <location>
        <begin position="921"/>
        <end position="947"/>
    </location>
</feature>
<feature type="transmembrane region" description="Helical" evidence="7">
    <location>
        <begin position="869"/>
        <end position="888"/>
    </location>
</feature>
<keyword evidence="6 7" id="KW-0472">Membrane</keyword>
<feature type="transmembrane region" description="Helical" evidence="7">
    <location>
        <begin position="12"/>
        <end position="32"/>
    </location>
</feature>
<evidence type="ECO:0000256" key="5">
    <source>
        <dbReference type="ARBA" id="ARBA00022989"/>
    </source>
</evidence>
<dbReference type="RefSeq" id="WP_063673354.1">
    <property type="nucleotide sequence ID" value="NZ_CP014841.1"/>
</dbReference>
<feature type="transmembrane region" description="Helical" evidence="7">
    <location>
        <begin position="463"/>
        <end position="486"/>
    </location>
</feature>
<feature type="transmembrane region" description="Helical" evidence="7">
    <location>
        <begin position="968"/>
        <end position="987"/>
    </location>
</feature>
<dbReference type="SUPFAM" id="SSF82693">
    <property type="entry name" value="Multidrug efflux transporter AcrB pore domain, PN1, PN2, PC1 and PC2 subdomains"/>
    <property type="match status" value="3"/>
</dbReference>
<dbReference type="Gene3D" id="3.30.2090.10">
    <property type="entry name" value="Multidrug efflux transporter AcrB TolC docking domain, DN and DC subdomains"/>
    <property type="match status" value="2"/>
</dbReference>
<organism evidence="8 9">
    <name type="scientific">Dyella thiooxydans</name>
    <dbReference type="NCBI Taxonomy" id="445710"/>
    <lineage>
        <taxon>Bacteria</taxon>
        <taxon>Pseudomonadati</taxon>
        <taxon>Pseudomonadota</taxon>
        <taxon>Gammaproteobacteria</taxon>
        <taxon>Lysobacterales</taxon>
        <taxon>Rhodanobacteraceae</taxon>
        <taxon>Dyella</taxon>
    </lineage>
</organism>
<dbReference type="EC" id="3.1.11.6" evidence="8"/>
<name>A0A160N499_9GAMM</name>
<evidence type="ECO:0000313" key="8">
    <source>
        <dbReference type="EMBL" id="AND70302.1"/>
    </source>
</evidence>
<dbReference type="InterPro" id="IPR001036">
    <property type="entry name" value="Acrflvin-R"/>
</dbReference>
<evidence type="ECO:0000256" key="4">
    <source>
        <dbReference type="ARBA" id="ARBA00022692"/>
    </source>
</evidence>
<feature type="transmembrane region" description="Helical" evidence="7">
    <location>
        <begin position="537"/>
        <end position="559"/>
    </location>
</feature>
<dbReference type="Proteomes" id="UP000077255">
    <property type="component" value="Chromosome"/>
</dbReference>
<dbReference type="AlphaFoldDB" id="A0A160N499"/>
<feature type="transmembrane region" description="Helical" evidence="7">
    <location>
        <begin position="1077"/>
        <end position="1095"/>
    </location>
</feature>
<dbReference type="SUPFAM" id="SSF82714">
    <property type="entry name" value="Multidrug efflux transporter AcrB TolC docking domain, DN and DC subdomains"/>
    <property type="match status" value="2"/>
</dbReference>
<feature type="transmembrane region" description="Helical" evidence="7">
    <location>
        <begin position="336"/>
        <end position="353"/>
    </location>
</feature>
<feature type="transmembrane region" description="Helical" evidence="7">
    <location>
        <begin position="1107"/>
        <end position="1128"/>
    </location>
</feature>
<reference evidence="8 9" key="1">
    <citation type="submission" date="2016-02" db="EMBL/GenBank/DDBJ databases">
        <title>Complete genome sequencing and analysis of ATSB10, Dyella thiooxydans isolated from rhizosphere soil of sunflower (Helianthus annuus L.).</title>
        <authorList>
            <person name="Lee Y."/>
            <person name="Hwangbo K."/>
            <person name="Chung H."/>
            <person name="Yoo J."/>
            <person name="Kim K.Y."/>
            <person name="Sa T.M."/>
            <person name="Um Y."/>
            <person name="Madhaiyan M."/>
        </authorList>
    </citation>
    <scope>NUCLEOTIDE SEQUENCE [LARGE SCALE GENOMIC DNA]</scope>
    <source>
        <strain evidence="8 9">ATSB10</strain>
    </source>
</reference>
<evidence type="ECO:0000313" key="9">
    <source>
        <dbReference type="Proteomes" id="UP000077255"/>
    </source>
</evidence>
<dbReference type="KEGG" id="dtx:ATSB10_28480"/>
<dbReference type="OrthoDB" id="9757904at2"/>
<feature type="transmembrane region" description="Helical" evidence="7">
    <location>
        <begin position="431"/>
        <end position="451"/>
    </location>
</feature>
<dbReference type="SUPFAM" id="SSF82866">
    <property type="entry name" value="Multidrug efflux transporter AcrB transmembrane domain"/>
    <property type="match status" value="2"/>
</dbReference>
<dbReference type="PANTHER" id="PTHR32063:SF34">
    <property type="entry name" value="MULTIDRUG RESISTANCE PROTEIN MDTC"/>
    <property type="match status" value="1"/>
</dbReference>
<dbReference type="Pfam" id="PF00873">
    <property type="entry name" value="ACR_tran"/>
    <property type="match status" value="1"/>
</dbReference>
<keyword evidence="4 7" id="KW-0812">Transmembrane</keyword>
<feature type="transmembrane region" description="Helical" evidence="7">
    <location>
        <begin position="360"/>
        <end position="380"/>
    </location>
</feature>
<dbReference type="PRINTS" id="PR00702">
    <property type="entry name" value="ACRIFLAVINRP"/>
</dbReference>
<gene>
    <name evidence="8" type="ORF">ATSB10_28480</name>
</gene>
<dbReference type="PANTHER" id="PTHR32063">
    <property type="match status" value="1"/>
</dbReference>
<keyword evidence="3" id="KW-0997">Cell inner membrane</keyword>
<dbReference type="GO" id="GO:0005886">
    <property type="term" value="C:plasma membrane"/>
    <property type="evidence" value="ECO:0007669"/>
    <property type="project" value="TreeGrafter"/>
</dbReference>